<keyword evidence="11" id="KW-1185">Reference proteome</keyword>
<keyword evidence="3" id="KW-1003">Cell membrane</keyword>
<evidence type="ECO:0000256" key="5">
    <source>
        <dbReference type="ARBA" id="ARBA00022692"/>
    </source>
</evidence>
<dbReference type="InterPro" id="IPR005219">
    <property type="entry name" value="PqiA-like_proteobact"/>
</dbReference>
<feature type="transmembrane region" description="Helical" evidence="9">
    <location>
        <begin position="299"/>
        <end position="319"/>
    </location>
</feature>
<dbReference type="AlphaFoldDB" id="A0A7W2IL74"/>
<evidence type="ECO:0000256" key="2">
    <source>
        <dbReference type="ARBA" id="ARBA00007555"/>
    </source>
</evidence>
<keyword evidence="6 9" id="KW-1133">Transmembrane helix</keyword>
<comment type="similarity">
    <text evidence="2">Belongs to the PqiA family.</text>
</comment>
<feature type="region of interest" description="Disordered" evidence="8">
    <location>
        <begin position="245"/>
        <end position="277"/>
    </location>
</feature>
<keyword evidence="5 9" id="KW-0812">Transmembrane</keyword>
<organism evidence="10 11">
    <name type="scientific">Rugamonas apoptosis</name>
    <dbReference type="NCBI Taxonomy" id="2758570"/>
    <lineage>
        <taxon>Bacteria</taxon>
        <taxon>Pseudomonadati</taxon>
        <taxon>Pseudomonadota</taxon>
        <taxon>Betaproteobacteria</taxon>
        <taxon>Burkholderiales</taxon>
        <taxon>Oxalobacteraceae</taxon>
        <taxon>Telluria group</taxon>
        <taxon>Rugamonas</taxon>
    </lineage>
</organism>
<evidence type="ECO:0000256" key="6">
    <source>
        <dbReference type="ARBA" id="ARBA00022989"/>
    </source>
</evidence>
<reference evidence="10 11" key="1">
    <citation type="submission" date="2020-07" db="EMBL/GenBank/DDBJ databases">
        <title>Novel species isolated from subtropical streams in China.</title>
        <authorList>
            <person name="Lu H."/>
        </authorList>
    </citation>
    <scope>NUCLEOTIDE SEQUENCE [LARGE SCALE GENOMIC DNA]</scope>
    <source>
        <strain evidence="10 11">LX47W</strain>
    </source>
</reference>
<feature type="transmembrane region" description="Helical" evidence="9">
    <location>
        <begin position="57"/>
        <end position="77"/>
    </location>
</feature>
<proteinExistence type="inferred from homology"/>
<evidence type="ECO:0000256" key="8">
    <source>
        <dbReference type="SAM" id="MobiDB-lite"/>
    </source>
</evidence>
<dbReference type="GO" id="GO:0005886">
    <property type="term" value="C:plasma membrane"/>
    <property type="evidence" value="ECO:0007669"/>
    <property type="project" value="UniProtKB-SubCell"/>
</dbReference>
<dbReference type="Pfam" id="PF04403">
    <property type="entry name" value="PqiA"/>
    <property type="match status" value="2"/>
</dbReference>
<dbReference type="Proteomes" id="UP000573499">
    <property type="component" value="Unassembled WGS sequence"/>
</dbReference>
<evidence type="ECO:0000256" key="3">
    <source>
        <dbReference type="ARBA" id="ARBA00022475"/>
    </source>
</evidence>
<feature type="transmembrane region" description="Helical" evidence="9">
    <location>
        <begin position="345"/>
        <end position="371"/>
    </location>
</feature>
<feature type="transmembrane region" description="Helical" evidence="9">
    <location>
        <begin position="150"/>
        <end position="168"/>
    </location>
</feature>
<feature type="transmembrane region" description="Helical" evidence="9">
    <location>
        <begin position="180"/>
        <end position="198"/>
    </location>
</feature>
<dbReference type="PANTHER" id="PTHR30462">
    <property type="entry name" value="INTERMEMBRANE TRANSPORT PROTEIN PQIB-RELATED"/>
    <property type="match status" value="1"/>
</dbReference>
<sequence>MHAGPSLRVPVHRYELISCHDCGKLHRRHPLAPRQKARCVRCRSVLYRGIASDANRMAALVLGAALTFLIAQLFPIVKLEVNGLRSSATLLGAIRVLWNENMQVVAAIVFLCTILLPAVELGSLLYVTLSLRAGQQPPGLHRLLRAVRAARHWGMTEVLMIGILITVVKMTSLAQVEPQAGLFAFGALTLMLAIVTAFDPRILWNLADEQARARGAALPAPATVLAGGVPTLTCHACGLVAEDRGQRQHQHGHGQQHQYGHQHGHQHGQGNGNGNGQQRCARCGAALHRRRPDSVARTWALLLAAAILYIPANLLPVMYTHSLFGKEDDTIISGVIYFWHSGSPALAAIIFIASIVVPVLKLAALSLLAWTAQRRSRWRPLQRTVLYRLVELVGRWSMLDIFVITLTVALVRFQTLAVITAGPGALAFCAVVVLTMLASMQFDPRLIWDHLGANGENDGRNRP</sequence>
<dbReference type="PANTHER" id="PTHR30462:SF3">
    <property type="entry name" value="INTERMEMBRANE TRANSPORT PROTEIN PQIA"/>
    <property type="match status" value="1"/>
</dbReference>
<evidence type="ECO:0000256" key="9">
    <source>
        <dbReference type="SAM" id="Phobius"/>
    </source>
</evidence>
<evidence type="ECO:0000256" key="4">
    <source>
        <dbReference type="ARBA" id="ARBA00022519"/>
    </source>
</evidence>
<accession>A0A7W2IL74</accession>
<evidence type="ECO:0000256" key="7">
    <source>
        <dbReference type="ARBA" id="ARBA00023136"/>
    </source>
</evidence>
<evidence type="ECO:0000313" key="10">
    <source>
        <dbReference type="EMBL" id="MBA5688323.1"/>
    </source>
</evidence>
<feature type="transmembrane region" description="Helical" evidence="9">
    <location>
        <begin position="392"/>
        <end position="411"/>
    </location>
</feature>
<feature type="transmembrane region" description="Helical" evidence="9">
    <location>
        <begin position="417"/>
        <end position="438"/>
    </location>
</feature>
<feature type="compositionally biased region" description="Basic residues" evidence="8">
    <location>
        <begin position="247"/>
        <end position="266"/>
    </location>
</feature>
<dbReference type="InterPro" id="IPR051800">
    <property type="entry name" value="PqiA-PqiB_transport"/>
</dbReference>
<dbReference type="NCBIfam" id="TIGR00155">
    <property type="entry name" value="pqiA_fam"/>
    <property type="match status" value="1"/>
</dbReference>
<evidence type="ECO:0000256" key="1">
    <source>
        <dbReference type="ARBA" id="ARBA00004429"/>
    </source>
</evidence>
<dbReference type="EMBL" id="JACEZU010000007">
    <property type="protein sequence ID" value="MBA5688323.1"/>
    <property type="molecule type" value="Genomic_DNA"/>
</dbReference>
<keyword evidence="4" id="KW-0997">Cell inner membrane</keyword>
<keyword evidence="7 9" id="KW-0472">Membrane</keyword>
<evidence type="ECO:0000313" key="11">
    <source>
        <dbReference type="Proteomes" id="UP000573499"/>
    </source>
</evidence>
<comment type="caution">
    <text evidence="10">The sequence shown here is derived from an EMBL/GenBank/DDBJ whole genome shotgun (WGS) entry which is preliminary data.</text>
</comment>
<dbReference type="InterPro" id="IPR007498">
    <property type="entry name" value="PqiA-like"/>
</dbReference>
<gene>
    <name evidence="10" type="ORF">H3H39_14845</name>
</gene>
<feature type="transmembrane region" description="Helical" evidence="9">
    <location>
        <begin position="104"/>
        <end position="129"/>
    </location>
</feature>
<name>A0A7W2IL74_9BURK</name>
<protein>
    <submittedName>
        <fullName evidence="10">Paraquat-inducible protein A</fullName>
    </submittedName>
</protein>
<comment type="subcellular location">
    <subcellularLocation>
        <location evidence="1">Cell inner membrane</location>
        <topology evidence="1">Multi-pass membrane protein</topology>
    </subcellularLocation>
</comment>